<reference evidence="13 14" key="1">
    <citation type="submission" date="2024-08" db="EMBL/GenBank/DDBJ databases">
        <title>Gnathostoma spinigerum genome.</title>
        <authorList>
            <person name="Gonzalez-Bertolin B."/>
            <person name="Monzon S."/>
            <person name="Zaballos A."/>
            <person name="Jimenez P."/>
            <person name="Dekumyoy P."/>
            <person name="Varona S."/>
            <person name="Cuesta I."/>
            <person name="Sumanam S."/>
            <person name="Adisakwattana P."/>
            <person name="Gasser R.B."/>
            <person name="Hernandez-Gonzalez A."/>
            <person name="Young N.D."/>
            <person name="Perteguer M.J."/>
        </authorList>
    </citation>
    <scope>NUCLEOTIDE SEQUENCE [LARGE SCALE GENOMIC DNA]</scope>
    <source>
        <strain evidence="13">AL3</strain>
        <tissue evidence="13">Liver</tissue>
    </source>
</reference>
<dbReference type="PRINTS" id="PR02008">
    <property type="entry name" value="RCMTFAMILY"/>
</dbReference>
<dbReference type="AlphaFoldDB" id="A0ABD6EG10"/>
<evidence type="ECO:0000256" key="11">
    <source>
        <dbReference type="PROSITE-ProRule" id="PRU01023"/>
    </source>
</evidence>
<dbReference type="InterPro" id="IPR029063">
    <property type="entry name" value="SAM-dependent_MTases_sf"/>
</dbReference>
<evidence type="ECO:0000256" key="2">
    <source>
        <dbReference type="ARBA" id="ARBA00022552"/>
    </source>
</evidence>
<dbReference type="InterPro" id="IPR049560">
    <property type="entry name" value="MeTrfase_RsmB-F_NOP2_cat"/>
</dbReference>
<feature type="non-terminal residue" evidence="13">
    <location>
        <position position="1"/>
    </location>
</feature>
<protein>
    <recommendedName>
        <fullName evidence="9">NOL1/NOP2/Sun domain family member 4</fullName>
    </recommendedName>
</protein>
<comment type="catalytic activity">
    <reaction evidence="10">
        <text>a cytidine in rRNA + S-adenosyl-L-methionine = a 5-methylcytidine in rRNA + S-adenosyl-L-homocysteine + H(+)</text>
        <dbReference type="Rhea" id="RHEA:61484"/>
        <dbReference type="Rhea" id="RHEA-COMP:15836"/>
        <dbReference type="Rhea" id="RHEA-COMP:15837"/>
        <dbReference type="ChEBI" id="CHEBI:15378"/>
        <dbReference type="ChEBI" id="CHEBI:57856"/>
        <dbReference type="ChEBI" id="CHEBI:59789"/>
        <dbReference type="ChEBI" id="CHEBI:74483"/>
        <dbReference type="ChEBI" id="CHEBI:82748"/>
    </reaction>
</comment>
<feature type="binding site" evidence="11">
    <location>
        <position position="125"/>
    </location>
    <ligand>
        <name>S-adenosyl-L-methionine</name>
        <dbReference type="ChEBI" id="CHEBI:59789"/>
    </ligand>
</feature>
<evidence type="ECO:0000313" key="14">
    <source>
        <dbReference type="Proteomes" id="UP001608902"/>
    </source>
</evidence>
<feature type="binding site" evidence="11">
    <location>
        <position position="106"/>
    </location>
    <ligand>
        <name>S-adenosyl-L-methionine</name>
        <dbReference type="ChEBI" id="CHEBI:59789"/>
    </ligand>
</feature>
<evidence type="ECO:0000256" key="3">
    <source>
        <dbReference type="ARBA" id="ARBA00022603"/>
    </source>
</evidence>
<keyword evidence="3 11" id="KW-0489">Methyltransferase</keyword>
<comment type="caution">
    <text evidence="13">The sequence shown here is derived from an EMBL/GenBank/DDBJ whole genome shotgun (WGS) entry which is preliminary data.</text>
</comment>
<feature type="binding site" evidence="11">
    <location>
        <position position="73"/>
    </location>
    <ligand>
        <name>S-adenosyl-L-methionine</name>
        <dbReference type="ChEBI" id="CHEBI:59789"/>
    </ligand>
</feature>
<dbReference type="GO" id="GO:0006364">
    <property type="term" value="P:rRNA processing"/>
    <property type="evidence" value="ECO:0007669"/>
    <property type="project" value="UniProtKB-KW"/>
</dbReference>
<dbReference type="PROSITE" id="PS51686">
    <property type="entry name" value="SAM_MT_RSMB_NOP"/>
    <property type="match status" value="1"/>
</dbReference>
<comment type="caution">
    <text evidence="11">Lacks conserved residue(s) required for the propagation of feature annotation.</text>
</comment>
<evidence type="ECO:0000256" key="4">
    <source>
        <dbReference type="ARBA" id="ARBA00022679"/>
    </source>
</evidence>
<dbReference type="GO" id="GO:0005739">
    <property type="term" value="C:mitochondrion"/>
    <property type="evidence" value="ECO:0007669"/>
    <property type="project" value="UniProtKB-SubCell"/>
</dbReference>
<evidence type="ECO:0000256" key="7">
    <source>
        <dbReference type="ARBA" id="ARBA00022946"/>
    </source>
</evidence>
<dbReference type="GO" id="GO:0008168">
    <property type="term" value="F:methyltransferase activity"/>
    <property type="evidence" value="ECO:0007669"/>
    <property type="project" value="UniProtKB-KW"/>
</dbReference>
<dbReference type="Gene3D" id="3.40.50.150">
    <property type="entry name" value="Vaccinia Virus protein VP39"/>
    <property type="match status" value="1"/>
</dbReference>
<proteinExistence type="inferred from homology"/>
<dbReference type="Proteomes" id="UP001608902">
    <property type="component" value="Unassembled WGS sequence"/>
</dbReference>
<feature type="domain" description="SAM-dependent MTase RsmB/NOP-type" evidence="12">
    <location>
        <begin position="1"/>
        <end position="255"/>
    </location>
</feature>
<evidence type="ECO:0000256" key="1">
    <source>
        <dbReference type="ARBA" id="ARBA00004173"/>
    </source>
</evidence>
<keyword evidence="5 11" id="KW-0949">S-adenosyl-L-methionine</keyword>
<dbReference type="EMBL" id="JBGFUD010003678">
    <property type="protein sequence ID" value="MFH4978935.1"/>
    <property type="molecule type" value="Genomic_DNA"/>
</dbReference>
<dbReference type="GO" id="GO:0003723">
    <property type="term" value="F:RNA binding"/>
    <property type="evidence" value="ECO:0007669"/>
    <property type="project" value="UniProtKB-UniRule"/>
</dbReference>
<evidence type="ECO:0000256" key="9">
    <source>
        <dbReference type="ARBA" id="ARBA00042050"/>
    </source>
</evidence>
<keyword evidence="4 11" id="KW-0808">Transferase</keyword>
<gene>
    <name evidence="13" type="ORF">AB6A40_005644</name>
</gene>
<dbReference type="InterPro" id="IPR023267">
    <property type="entry name" value="RCMT"/>
</dbReference>
<dbReference type="GO" id="GO:0001510">
    <property type="term" value="P:RNA methylation"/>
    <property type="evidence" value="ECO:0007669"/>
    <property type="project" value="UniProtKB-ARBA"/>
</dbReference>
<keyword evidence="14" id="KW-1185">Reference proteome</keyword>
<sequence length="256" mass="27936">AVIIVYAQFVKNTALQRITSSSGWWLLDGGSIVPVFALNLKDNDTVLDMCASPGGKSLLILLTGLVGKLVCNDNKLSRLGQLRRSLATYIPLNSEVADKVILKRKDASDLKTWDELNVYDKVLVDAPCTTDRLAVTSDDGNMFAMKFTNERLGLPHLQTKLLINALRSAKVGGSVVYSTCSLSPVQNEAVVENAVAIANEKFGIDVVEASLVQMEQHLIASGLFRFSDQCKRGSLVVPFLPSNFGPMYVCKLLRTK</sequence>
<dbReference type="Pfam" id="PF01189">
    <property type="entry name" value="Methyltr_RsmB-F"/>
    <property type="match status" value="1"/>
</dbReference>
<name>A0ABD6EG10_9BILA</name>
<keyword evidence="2" id="KW-0698">rRNA processing</keyword>
<evidence type="ECO:0000256" key="5">
    <source>
        <dbReference type="ARBA" id="ARBA00022691"/>
    </source>
</evidence>
<keyword evidence="6 11" id="KW-0694">RNA-binding</keyword>
<evidence type="ECO:0000313" key="13">
    <source>
        <dbReference type="EMBL" id="MFH4978935.1"/>
    </source>
</evidence>
<comment type="subcellular location">
    <subcellularLocation>
        <location evidence="1">Mitochondrion</location>
    </subcellularLocation>
</comment>
<keyword evidence="8" id="KW-0496">Mitochondrion</keyword>
<dbReference type="PANTHER" id="PTHR22808:SF3">
    <property type="entry name" value="5-METHYLCYTOSINE RRNA METHYLTRANSFERASE NSUN4"/>
    <property type="match status" value="1"/>
</dbReference>
<comment type="similarity">
    <text evidence="11">Belongs to the class I-like SAM-binding methyltransferase superfamily. RsmB/NOP family.</text>
</comment>
<dbReference type="InterPro" id="IPR001678">
    <property type="entry name" value="MeTrfase_RsmB-F_NOP2_dom"/>
</dbReference>
<feature type="active site" description="Nucleophile" evidence="11">
    <location>
        <position position="180"/>
    </location>
</feature>
<dbReference type="PANTHER" id="PTHR22808">
    <property type="entry name" value="NCL1 YEAST -RELATED NOL1/NOP2/FMU SUN DOMAIN-CONTAINING"/>
    <property type="match status" value="1"/>
</dbReference>
<organism evidence="13 14">
    <name type="scientific">Gnathostoma spinigerum</name>
    <dbReference type="NCBI Taxonomy" id="75299"/>
    <lineage>
        <taxon>Eukaryota</taxon>
        <taxon>Metazoa</taxon>
        <taxon>Ecdysozoa</taxon>
        <taxon>Nematoda</taxon>
        <taxon>Chromadorea</taxon>
        <taxon>Rhabditida</taxon>
        <taxon>Spirurina</taxon>
        <taxon>Gnathostomatomorpha</taxon>
        <taxon>Gnathostomatoidea</taxon>
        <taxon>Gnathostomatidae</taxon>
        <taxon>Gnathostoma</taxon>
    </lineage>
</organism>
<dbReference type="SUPFAM" id="SSF53335">
    <property type="entry name" value="S-adenosyl-L-methionine-dependent methyltransferases"/>
    <property type="match status" value="1"/>
</dbReference>
<accession>A0ABD6EG10</accession>
<dbReference type="FunFam" id="3.40.50.150:FF:000055">
    <property type="entry name" value="5-methylcytosine rRNA methyltransferase NSUN4"/>
    <property type="match status" value="1"/>
</dbReference>
<evidence type="ECO:0000256" key="8">
    <source>
        <dbReference type="ARBA" id="ARBA00023128"/>
    </source>
</evidence>
<evidence type="ECO:0000256" key="10">
    <source>
        <dbReference type="ARBA" id="ARBA00049302"/>
    </source>
</evidence>
<evidence type="ECO:0000259" key="12">
    <source>
        <dbReference type="PROSITE" id="PS51686"/>
    </source>
</evidence>
<evidence type="ECO:0000256" key="6">
    <source>
        <dbReference type="ARBA" id="ARBA00022884"/>
    </source>
</evidence>
<keyword evidence="7" id="KW-0809">Transit peptide</keyword>